<keyword evidence="4" id="KW-1185">Reference proteome</keyword>
<proteinExistence type="predicted"/>
<dbReference type="AlphaFoldDB" id="A0A2S6C184"/>
<dbReference type="Gene3D" id="2.70.50.70">
    <property type="match status" value="1"/>
</dbReference>
<protein>
    <recommendedName>
        <fullName evidence="5">Lytic polysaccharide monooxygenase</fullName>
    </recommendedName>
</protein>
<organism evidence="3 4">
    <name type="scientific">Cercospora berteroae</name>
    <dbReference type="NCBI Taxonomy" id="357750"/>
    <lineage>
        <taxon>Eukaryota</taxon>
        <taxon>Fungi</taxon>
        <taxon>Dikarya</taxon>
        <taxon>Ascomycota</taxon>
        <taxon>Pezizomycotina</taxon>
        <taxon>Dothideomycetes</taxon>
        <taxon>Dothideomycetidae</taxon>
        <taxon>Mycosphaerellales</taxon>
        <taxon>Mycosphaerellaceae</taxon>
        <taxon>Cercospora</taxon>
    </lineage>
</organism>
<dbReference type="OrthoDB" id="2342176at2759"/>
<evidence type="ECO:0000256" key="2">
    <source>
        <dbReference type="SAM" id="SignalP"/>
    </source>
</evidence>
<evidence type="ECO:0000313" key="4">
    <source>
        <dbReference type="Proteomes" id="UP000237631"/>
    </source>
</evidence>
<evidence type="ECO:0008006" key="5">
    <source>
        <dbReference type="Google" id="ProtNLM"/>
    </source>
</evidence>
<keyword evidence="2" id="KW-0732">Signal</keyword>
<dbReference type="Proteomes" id="UP000237631">
    <property type="component" value="Unassembled WGS sequence"/>
</dbReference>
<feature type="signal peptide" evidence="2">
    <location>
        <begin position="1"/>
        <end position="21"/>
    </location>
</feature>
<reference evidence="4" key="1">
    <citation type="journal article" date="2017" name="bioRxiv">
        <title>Conservation of a gene cluster reveals novel cercosporin biosynthetic mechanisms and extends production to the genus Colletotrichum.</title>
        <authorList>
            <person name="de Jonge R."/>
            <person name="Ebert M.K."/>
            <person name="Huitt-Roehl C.R."/>
            <person name="Pal P."/>
            <person name="Suttle J.C."/>
            <person name="Spanner R.E."/>
            <person name="Neubauer J.D."/>
            <person name="Jurick W.M.II."/>
            <person name="Stott K.A."/>
            <person name="Secor G.A."/>
            <person name="Thomma B.P.H.J."/>
            <person name="Van de Peer Y."/>
            <person name="Townsend C.A."/>
            <person name="Bolton M.D."/>
        </authorList>
    </citation>
    <scope>NUCLEOTIDE SEQUENCE [LARGE SCALE GENOMIC DNA]</scope>
    <source>
        <strain evidence="4">CBS538.71</strain>
    </source>
</reference>
<feature type="region of interest" description="Disordered" evidence="1">
    <location>
        <begin position="251"/>
        <end position="276"/>
    </location>
</feature>
<accession>A0A2S6C184</accession>
<comment type="caution">
    <text evidence="3">The sequence shown here is derived from an EMBL/GenBank/DDBJ whole genome shotgun (WGS) entry which is preliminary data.</text>
</comment>
<dbReference type="PANTHER" id="PTHR36182">
    <property type="entry name" value="PROTEIN, PUTATIVE (AFU_ORTHOLOGUE AFUA_6G10930)-RELATED"/>
    <property type="match status" value="1"/>
</dbReference>
<evidence type="ECO:0000313" key="3">
    <source>
        <dbReference type="EMBL" id="PPJ53495.1"/>
    </source>
</evidence>
<gene>
    <name evidence="3" type="ORF">CBER1_00452</name>
</gene>
<evidence type="ECO:0000256" key="1">
    <source>
        <dbReference type="SAM" id="MobiDB-lite"/>
    </source>
</evidence>
<sequence length="423" mass="43022">MFANALSSTVAVLALLGQVSSHMMMSQPPPYNKGGSLTNAPLDSNGDNFPCQVGKGQSYEFKGDYTAMAVGEDQVLSFDGSASHGGGTCQLAISLDKNPTKESVFKLIQVYEGGCPTSGAGNDGSHPFTFKVPEGFPNGDATLAWTWYNKIGNREIYQNCAPITVTNGSDSHDVYDSLPEHYIINLPPSECSSVETSDQMIPFPGQYIIKGAGAKPSAATGPSCEASAAAMTKNVKGYKSEASDNGAAYTAPAGGSGSSASAPGSSAAQATSAAGYGDAPSSYNNGQYSAPVTTSAATSVATSAAAPTNSLPAASPEAESAPISYPTLSVPTGAGVSAPVPVTASAYTPVGTGSTSAPSEGSSSGNGIICDTSHANQFGVNFGGETVWRAVAAGTTCEQIAAYRKRSLRHAHVRRHLQNVGRI</sequence>
<dbReference type="PANTHER" id="PTHR36182:SF2">
    <property type="entry name" value="LYTIC POLYSACCHARIDE MONOOXYGENASE"/>
    <property type="match status" value="1"/>
</dbReference>
<dbReference type="STRING" id="357750.A0A2S6C184"/>
<dbReference type="EMBL" id="PNEN01000578">
    <property type="protein sequence ID" value="PPJ53495.1"/>
    <property type="molecule type" value="Genomic_DNA"/>
</dbReference>
<name>A0A2S6C184_9PEZI</name>
<feature type="chain" id="PRO_5015628168" description="Lytic polysaccharide monooxygenase" evidence="2">
    <location>
        <begin position="22"/>
        <end position="423"/>
    </location>
</feature>